<dbReference type="GO" id="GO:0009235">
    <property type="term" value="P:cobalamin metabolic process"/>
    <property type="evidence" value="ECO:0007669"/>
    <property type="project" value="InterPro"/>
</dbReference>
<keyword evidence="2" id="KW-1185">Reference proteome</keyword>
<dbReference type="Proteomes" id="UP000245383">
    <property type="component" value="Unassembled WGS sequence"/>
</dbReference>
<evidence type="ECO:0008006" key="3">
    <source>
        <dbReference type="Google" id="ProtNLM"/>
    </source>
</evidence>
<organism evidence="1 2">
    <name type="scientific">Smittium simulii</name>
    <dbReference type="NCBI Taxonomy" id="133385"/>
    <lineage>
        <taxon>Eukaryota</taxon>
        <taxon>Fungi</taxon>
        <taxon>Fungi incertae sedis</taxon>
        <taxon>Zoopagomycota</taxon>
        <taxon>Kickxellomycotina</taxon>
        <taxon>Harpellomycetes</taxon>
        <taxon>Harpellales</taxon>
        <taxon>Legeriomycetaceae</taxon>
        <taxon>Smittium</taxon>
    </lineage>
</organism>
<dbReference type="InterPro" id="IPR019362">
    <property type="entry name" value="MMADHC"/>
</dbReference>
<dbReference type="Pfam" id="PF10229">
    <property type="entry name" value="MMADHC"/>
    <property type="match status" value="1"/>
</dbReference>
<accession>A0A2T9YCE5</accession>
<comment type="caution">
    <text evidence="1">The sequence shown here is derived from an EMBL/GenBank/DDBJ whole genome shotgun (WGS) entry which is preliminary data.</text>
</comment>
<protein>
    <recommendedName>
        <fullName evidence="3">Methylmalonic aciduria and homocystinuria type D protein</fullName>
    </recommendedName>
</protein>
<name>A0A2T9YCE5_9FUNG</name>
<proteinExistence type="predicted"/>
<evidence type="ECO:0000313" key="2">
    <source>
        <dbReference type="Proteomes" id="UP000245383"/>
    </source>
</evidence>
<dbReference type="AlphaFoldDB" id="A0A2T9YCE5"/>
<dbReference type="OrthoDB" id="10263782at2759"/>
<sequence>MSIAAKKYTNLIAGPCYSTFAVERTQDSKLPTFIDKDLLATSKAYNVEYTIHSCPKSFKREIKVVFHSLKNNSLDDLYIIPIFQKTKYPMVEWSEEIKIEKDVLLLKFYNWGQTFVSKLNKLGYWADIVCPASGVPVFSSNNSTIYSEVEGCRSLLKYSTFNVGSCSVISHPLWDMNNYPATAFAIAPPEIIIGVIDDMKIDE</sequence>
<reference evidence="1 2" key="1">
    <citation type="journal article" date="2018" name="MBio">
        <title>Comparative Genomics Reveals the Core Gene Toolbox for the Fungus-Insect Symbiosis.</title>
        <authorList>
            <person name="Wang Y."/>
            <person name="Stata M."/>
            <person name="Wang W."/>
            <person name="Stajich J.E."/>
            <person name="White M.M."/>
            <person name="Moncalvo J.M."/>
        </authorList>
    </citation>
    <scope>NUCLEOTIDE SEQUENCE [LARGE SCALE GENOMIC DNA]</scope>
    <source>
        <strain evidence="1 2">SWE-8-4</strain>
    </source>
</reference>
<dbReference type="STRING" id="133385.A0A2T9YCE5"/>
<gene>
    <name evidence="1" type="ORF">BB561_005077</name>
</gene>
<dbReference type="PANTHER" id="PTHR13192:SF3">
    <property type="entry name" value="COBALAMIN TRAFFICKING PROTEIN CBLD"/>
    <property type="match status" value="1"/>
</dbReference>
<dbReference type="PANTHER" id="PTHR13192">
    <property type="entry name" value="MY011 PROTEIN"/>
    <property type="match status" value="1"/>
</dbReference>
<evidence type="ECO:0000313" key="1">
    <source>
        <dbReference type="EMBL" id="PVU89985.1"/>
    </source>
</evidence>
<dbReference type="EMBL" id="MBFR01000284">
    <property type="protein sequence ID" value="PVU89985.1"/>
    <property type="molecule type" value="Genomic_DNA"/>
</dbReference>